<evidence type="ECO:0000313" key="2">
    <source>
        <dbReference type="Proteomes" id="UP000229081"/>
    </source>
</evidence>
<evidence type="ECO:0000313" key="1">
    <source>
        <dbReference type="EMBL" id="ATY33327.1"/>
    </source>
</evidence>
<accession>A0A2K8MHH0</accession>
<dbReference type="EMBL" id="CP024923">
    <property type="protein sequence ID" value="ATY33327.1"/>
    <property type="molecule type" value="Genomic_DNA"/>
</dbReference>
<dbReference type="Proteomes" id="UP000229081">
    <property type="component" value="Chromosome"/>
</dbReference>
<keyword evidence="2" id="KW-1185">Reference proteome</keyword>
<dbReference type="OrthoDB" id="7580198at2"/>
<organism evidence="1 2">
    <name type="scientific">Sphingomonas psychrotolerans</name>
    <dbReference type="NCBI Taxonomy" id="1327635"/>
    <lineage>
        <taxon>Bacteria</taxon>
        <taxon>Pseudomonadati</taxon>
        <taxon>Pseudomonadota</taxon>
        <taxon>Alphaproteobacteria</taxon>
        <taxon>Sphingomonadales</taxon>
        <taxon>Sphingomonadaceae</taxon>
        <taxon>Sphingomonas</taxon>
    </lineage>
</organism>
<protein>
    <submittedName>
        <fullName evidence="1">Uncharacterized protein</fullName>
    </submittedName>
</protein>
<dbReference type="RefSeq" id="WP_100283131.1">
    <property type="nucleotide sequence ID" value="NZ_CP024923.1"/>
</dbReference>
<sequence length="68" mass="7427">MFKRSRTFLIAVAAVLAFLILASPDHRADIRILAHRPGDLAPQKAQAIVDIGLASVSVLVTWSKRLGY</sequence>
<dbReference type="KEGG" id="sphc:CVN68_16275"/>
<reference evidence="1 2" key="1">
    <citation type="submission" date="2017-11" db="EMBL/GenBank/DDBJ databases">
        <title>Complete genome sequence of Sphingomonas sp. Strain Cra20, a psychrotolerant potential plant growth promoting rhizobacteria.</title>
        <authorList>
            <person name="Luo Y."/>
        </authorList>
    </citation>
    <scope>NUCLEOTIDE SEQUENCE [LARGE SCALE GENOMIC DNA]</scope>
    <source>
        <strain evidence="1 2">Cra20</strain>
    </source>
</reference>
<name>A0A2K8MHH0_9SPHN</name>
<gene>
    <name evidence="1" type="ORF">CVN68_16275</name>
</gene>
<dbReference type="AlphaFoldDB" id="A0A2K8MHH0"/>
<proteinExistence type="predicted"/>